<dbReference type="RefSeq" id="WP_105726803.1">
    <property type="nucleotide sequence ID" value="NZ_PVBS01000002.1"/>
</dbReference>
<dbReference type="OrthoDB" id="2242978at2"/>
<proteinExistence type="predicted"/>
<accession>A0A2S9JN70</accession>
<dbReference type="Proteomes" id="UP000238642">
    <property type="component" value="Unassembled WGS sequence"/>
</dbReference>
<evidence type="ECO:0000313" key="2">
    <source>
        <dbReference type="EMBL" id="PRD54593.1"/>
    </source>
</evidence>
<keyword evidence="1" id="KW-0175">Coiled coil</keyword>
<evidence type="ECO:0000313" key="3">
    <source>
        <dbReference type="Proteomes" id="UP000238642"/>
    </source>
</evidence>
<reference evidence="2 3" key="1">
    <citation type="submission" date="2018-02" db="EMBL/GenBank/DDBJ databases">
        <title>The draft genome of Sphingobacterium gobiense H7.</title>
        <authorList>
            <person name="Li L."/>
            <person name="Liu L."/>
            <person name="Zhang X."/>
            <person name="Wang T."/>
            <person name="Liang L."/>
        </authorList>
    </citation>
    <scope>NUCLEOTIDE SEQUENCE [LARGE SCALE GENOMIC DNA]</scope>
    <source>
        <strain evidence="2 3">ACCC 05757</strain>
    </source>
</reference>
<dbReference type="AlphaFoldDB" id="A0A2S9JN70"/>
<comment type="caution">
    <text evidence="2">The sequence shown here is derived from an EMBL/GenBank/DDBJ whole genome shotgun (WGS) entry which is preliminary data.</text>
</comment>
<protein>
    <recommendedName>
        <fullName evidence="4">Transposase</fullName>
    </recommendedName>
</protein>
<feature type="coiled-coil region" evidence="1">
    <location>
        <begin position="82"/>
        <end position="123"/>
    </location>
</feature>
<dbReference type="EMBL" id="PVBS01000002">
    <property type="protein sequence ID" value="PRD54593.1"/>
    <property type="molecule type" value="Genomic_DNA"/>
</dbReference>
<gene>
    <name evidence="2" type="ORF">C5749_14205</name>
</gene>
<keyword evidence="3" id="KW-1185">Reference proteome</keyword>
<organism evidence="2 3">
    <name type="scientific">Sphingobacterium gobiense</name>
    <dbReference type="NCBI Taxonomy" id="1382456"/>
    <lineage>
        <taxon>Bacteria</taxon>
        <taxon>Pseudomonadati</taxon>
        <taxon>Bacteroidota</taxon>
        <taxon>Sphingobacteriia</taxon>
        <taxon>Sphingobacteriales</taxon>
        <taxon>Sphingobacteriaceae</taxon>
        <taxon>Sphingobacterium</taxon>
    </lineage>
</organism>
<sequence>MSNSTGRKQKEILLKDRFSDESSTQPEIAFRRWLVGELDAGRMTEGEARARFHIGDATWWRLIRRWRRLYSSDIPLTLPPMTEKEQRELEALHKRIKELEKHLEDAKVKNTALETLVDVAEQKLRISIRKKSGSKQ</sequence>
<evidence type="ECO:0008006" key="4">
    <source>
        <dbReference type="Google" id="ProtNLM"/>
    </source>
</evidence>
<evidence type="ECO:0000256" key="1">
    <source>
        <dbReference type="SAM" id="Coils"/>
    </source>
</evidence>
<name>A0A2S9JN70_9SPHI</name>